<evidence type="ECO:0000256" key="2">
    <source>
        <dbReference type="ARBA" id="ARBA00023015"/>
    </source>
</evidence>
<comment type="subcellular location">
    <subcellularLocation>
        <location evidence="1">Nucleus</location>
    </subcellularLocation>
</comment>
<dbReference type="EnsemblPlants" id="LPERR03G03010.2">
    <property type="protein sequence ID" value="LPERR03G03010.2"/>
    <property type="gene ID" value="LPERR03G03010"/>
</dbReference>
<dbReference type="HOGENOM" id="CLU_1629452_0_0_1"/>
<keyword evidence="4" id="KW-0804">Transcription</keyword>
<sequence length="163" mass="18180">MWIGMSITVVPIIKTFLNQVICVTKVDKGQEMAAASPPRQTDLQQFCCFENAIKITSSMKGYLRTARQDIPEGDKYYIFAMNETNINSGKMIPRIQGKQATIMVTAPGEDPATMAFSISPDGRSNITLGWRGFVANNDLRVGSVCSFYFYKEQGQLHAHVFII</sequence>
<evidence type="ECO:0000313" key="7">
    <source>
        <dbReference type="Proteomes" id="UP000032180"/>
    </source>
</evidence>
<dbReference type="Proteomes" id="UP000032180">
    <property type="component" value="Chromosome 3"/>
</dbReference>
<evidence type="ECO:0000313" key="6">
    <source>
        <dbReference type="EnsemblPlants" id="LPERR03G03010.2"/>
    </source>
</evidence>
<reference evidence="6 7" key="1">
    <citation type="submission" date="2012-08" db="EMBL/GenBank/DDBJ databases">
        <title>Oryza genome evolution.</title>
        <authorList>
            <person name="Wing R.A."/>
        </authorList>
    </citation>
    <scope>NUCLEOTIDE SEQUENCE</scope>
</reference>
<evidence type="ECO:0000256" key="1">
    <source>
        <dbReference type="ARBA" id="ARBA00004123"/>
    </source>
</evidence>
<evidence type="ECO:0000256" key="3">
    <source>
        <dbReference type="ARBA" id="ARBA00023125"/>
    </source>
</evidence>
<name>A0A0D9VPE6_9ORYZ</name>
<dbReference type="Gene3D" id="2.40.330.10">
    <property type="entry name" value="DNA-binding pseudobarrel domain"/>
    <property type="match status" value="1"/>
</dbReference>
<keyword evidence="7" id="KW-1185">Reference proteome</keyword>
<proteinExistence type="predicted"/>
<evidence type="ECO:0000256" key="4">
    <source>
        <dbReference type="ARBA" id="ARBA00023163"/>
    </source>
</evidence>
<evidence type="ECO:0000256" key="5">
    <source>
        <dbReference type="ARBA" id="ARBA00023242"/>
    </source>
</evidence>
<dbReference type="GO" id="GO:0003677">
    <property type="term" value="F:DNA binding"/>
    <property type="evidence" value="ECO:0007669"/>
    <property type="project" value="UniProtKB-KW"/>
</dbReference>
<dbReference type="GO" id="GO:0005634">
    <property type="term" value="C:nucleus"/>
    <property type="evidence" value="ECO:0007669"/>
    <property type="project" value="UniProtKB-SubCell"/>
</dbReference>
<dbReference type="AlphaFoldDB" id="A0A0D9VPE6"/>
<organism evidence="6 7">
    <name type="scientific">Leersia perrieri</name>
    <dbReference type="NCBI Taxonomy" id="77586"/>
    <lineage>
        <taxon>Eukaryota</taxon>
        <taxon>Viridiplantae</taxon>
        <taxon>Streptophyta</taxon>
        <taxon>Embryophyta</taxon>
        <taxon>Tracheophyta</taxon>
        <taxon>Spermatophyta</taxon>
        <taxon>Magnoliopsida</taxon>
        <taxon>Liliopsida</taxon>
        <taxon>Poales</taxon>
        <taxon>Poaceae</taxon>
        <taxon>BOP clade</taxon>
        <taxon>Oryzoideae</taxon>
        <taxon>Oryzeae</taxon>
        <taxon>Oryzinae</taxon>
        <taxon>Leersia</taxon>
    </lineage>
</organism>
<accession>A0A0D9VPE6</accession>
<keyword evidence="2" id="KW-0805">Transcription regulation</keyword>
<keyword evidence="5" id="KW-0539">Nucleus</keyword>
<protein>
    <recommendedName>
        <fullName evidence="8">TF-B3 domain-containing protein</fullName>
    </recommendedName>
</protein>
<dbReference type="Gramene" id="LPERR03G03010.2">
    <property type="protein sequence ID" value="LPERR03G03010.2"/>
    <property type="gene ID" value="LPERR03G03010"/>
</dbReference>
<dbReference type="InterPro" id="IPR015300">
    <property type="entry name" value="DNA-bd_pseudobarrel_sf"/>
</dbReference>
<reference evidence="6" key="3">
    <citation type="submission" date="2015-04" db="UniProtKB">
        <authorList>
            <consortium name="EnsemblPlants"/>
        </authorList>
    </citation>
    <scope>IDENTIFICATION</scope>
</reference>
<reference evidence="7" key="2">
    <citation type="submission" date="2013-12" db="EMBL/GenBank/DDBJ databases">
        <authorList>
            <person name="Yu Y."/>
            <person name="Lee S."/>
            <person name="de Baynast K."/>
            <person name="Wissotski M."/>
            <person name="Liu L."/>
            <person name="Talag J."/>
            <person name="Goicoechea J."/>
            <person name="Angelova A."/>
            <person name="Jetty R."/>
            <person name="Kudrna D."/>
            <person name="Golser W."/>
            <person name="Rivera L."/>
            <person name="Zhang J."/>
            <person name="Wing R."/>
        </authorList>
    </citation>
    <scope>NUCLEOTIDE SEQUENCE</scope>
</reference>
<evidence type="ECO:0008006" key="8">
    <source>
        <dbReference type="Google" id="ProtNLM"/>
    </source>
</evidence>
<dbReference type="SUPFAM" id="SSF101936">
    <property type="entry name" value="DNA-binding pseudobarrel domain"/>
    <property type="match status" value="1"/>
</dbReference>
<keyword evidence="3" id="KW-0238">DNA-binding</keyword>